<accession>A0A7S3LKY1</accession>
<dbReference type="GO" id="GO:0005737">
    <property type="term" value="C:cytoplasm"/>
    <property type="evidence" value="ECO:0007669"/>
    <property type="project" value="TreeGrafter"/>
</dbReference>
<evidence type="ECO:0000256" key="1">
    <source>
        <dbReference type="RuleBase" id="RU004273"/>
    </source>
</evidence>
<dbReference type="EC" id="3.1.3.16" evidence="1"/>
<dbReference type="PROSITE" id="PS00125">
    <property type="entry name" value="SER_THR_PHOSPHATASE"/>
    <property type="match status" value="1"/>
</dbReference>
<comment type="similarity">
    <text evidence="1">Belongs to the PPP phosphatase family.</text>
</comment>
<dbReference type="SMART" id="SM00156">
    <property type="entry name" value="PP2Ac"/>
    <property type="match status" value="1"/>
</dbReference>
<dbReference type="GO" id="GO:0005634">
    <property type="term" value="C:nucleus"/>
    <property type="evidence" value="ECO:0007669"/>
    <property type="project" value="TreeGrafter"/>
</dbReference>
<dbReference type="InterPro" id="IPR050341">
    <property type="entry name" value="PP1_catalytic_subunit"/>
</dbReference>
<dbReference type="Gene3D" id="3.60.21.10">
    <property type="match status" value="1"/>
</dbReference>
<dbReference type="GO" id="GO:0004722">
    <property type="term" value="F:protein serine/threonine phosphatase activity"/>
    <property type="evidence" value="ECO:0007669"/>
    <property type="project" value="UniProtKB-EC"/>
</dbReference>
<dbReference type="PRINTS" id="PR00114">
    <property type="entry name" value="STPHPHTASE"/>
</dbReference>
<dbReference type="InterPro" id="IPR029052">
    <property type="entry name" value="Metallo-depent_PP-like"/>
</dbReference>
<sequence length="375" mass="41719">MAQSFSKYSPGQPPNPYWSSTQFAEELIQACHRVSGVLSREERLLELRSPIYIFGDLHGNLDDLKFFADLIWPLGMQLTAGKFLFLGDYVDRGQYGIEVVAFLVAQKLLIPDKIFLIRGNHETRAVNGWESYYRSGSYLSQCKERFGDETGVNVWEACNKMFDHLPLACIVDDSIFCVHGGIPCPTTEISRGEVDTRLEDIRKIACPIDIQPPEPEPSVIGAETEKQKQNRLAFSLLWADPADTSQEPSLKDSKFGFGESSRGGGTVIFGSQAVNEFLENYRLKYIMRAHEATATGVAVCKSAKVLTVFSTSKDHGCGGDAKCGCVLVDSNKIHAINRESKDLAAQYPEQDEASRQFDCDWASMLGISDRLLCDE</sequence>
<dbReference type="EMBL" id="HBIN01005035">
    <property type="protein sequence ID" value="CAE0433284.1"/>
    <property type="molecule type" value="Transcribed_RNA"/>
</dbReference>
<name>A0A7S3LKY1_9STRA</name>
<reference evidence="3" key="1">
    <citation type="submission" date="2021-01" db="EMBL/GenBank/DDBJ databases">
        <authorList>
            <person name="Corre E."/>
            <person name="Pelletier E."/>
            <person name="Niang G."/>
            <person name="Scheremetjew M."/>
            <person name="Finn R."/>
            <person name="Kale V."/>
            <person name="Holt S."/>
            <person name="Cochrane G."/>
            <person name="Meng A."/>
            <person name="Brown T."/>
            <person name="Cohen L."/>
        </authorList>
    </citation>
    <scope>NUCLEOTIDE SEQUENCE</scope>
    <source>
        <strain evidence="3">GSBS06</strain>
    </source>
</reference>
<protein>
    <recommendedName>
        <fullName evidence="1">Serine/threonine-protein phosphatase</fullName>
        <ecNumber evidence="1">3.1.3.16</ecNumber>
    </recommendedName>
</protein>
<dbReference type="PANTHER" id="PTHR11668">
    <property type="entry name" value="SERINE/THREONINE PROTEIN PHOSPHATASE"/>
    <property type="match status" value="1"/>
</dbReference>
<evidence type="ECO:0000313" key="3">
    <source>
        <dbReference type="EMBL" id="CAE0433284.1"/>
    </source>
</evidence>
<dbReference type="AlphaFoldDB" id="A0A7S3LKY1"/>
<dbReference type="PANTHER" id="PTHR11668:SF496">
    <property type="entry name" value="SERINE_THREONINE-PROTEIN PHOSPHATASE"/>
    <property type="match status" value="1"/>
</dbReference>
<organism evidence="3">
    <name type="scientific">Aplanochytrium stocchinoi</name>
    <dbReference type="NCBI Taxonomy" id="215587"/>
    <lineage>
        <taxon>Eukaryota</taxon>
        <taxon>Sar</taxon>
        <taxon>Stramenopiles</taxon>
        <taxon>Bigyra</taxon>
        <taxon>Labyrinthulomycetes</taxon>
        <taxon>Thraustochytrida</taxon>
        <taxon>Thraustochytriidae</taxon>
        <taxon>Aplanochytrium</taxon>
    </lineage>
</organism>
<dbReference type="CDD" id="cd00144">
    <property type="entry name" value="MPP_PPP_family"/>
    <property type="match status" value="1"/>
</dbReference>
<dbReference type="SUPFAM" id="SSF56300">
    <property type="entry name" value="Metallo-dependent phosphatases"/>
    <property type="match status" value="1"/>
</dbReference>
<feature type="domain" description="Serine/threonine specific protein phosphatases" evidence="2">
    <location>
        <begin position="117"/>
        <end position="122"/>
    </location>
</feature>
<proteinExistence type="inferred from homology"/>
<comment type="catalytic activity">
    <reaction evidence="1">
        <text>O-phospho-L-threonyl-[protein] + H2O = L-threonyl-[protein] + phosphate</text>
        <dbReference type="Rhea" id="RHEA:47004"/>
        <dbReference type="Rhea" id="RHEA-COMP:11060"/>
        <dbReference type="Rhea" id="RHEA-COMP:11605"/>
        <dbReference type="ChEBI" id="CHEBI:15377"/>
        <dbReference type="ChEBI" id="CHEBI:30013"/>
        <dbReference type="ChEBI" id="CHEBI:43474"/>
        <dbReference type="ChEBI" id="CHEBI:61977"/>
        <dbReference type="EC" id="3.1.3.16"/>
    </reaction>
</comment>
<dbReference type="InterPro" id="IPR006186">
    <property type="entry name" value="Ser/Thr-sp_prot-phosphatase"/>
</dbReference>
<keyword evidence="1" id="KW-0378">Hydrolase</keyword>
<dbReference type="Pfam" id="PF00149">
    <property type="entry name" value="Metallophos"/>
    <property type="match status" value="1"/>
</dbReference>
<gene>
    <name evidence="3" type="ORF">ASTO00021_LOCUS3605</name>
</gene>
<evidence type="ECO:0000259" key="2">
    <source>
        <dbReference type="PROSITE" id="PS00125"/>
    </source>
</evidence>
<dbReference type="InterPro" id="IPR004843">
    <property type="entry name" value="Calcineurin-like_PHP"/>
</dbReference>